<dbReference type="InterPro" id="IPR052586">
    <property type="entry name" value="ASCC2"/>
</dbReference>
<dbReference type="CDD" id="cd14364">
    <property type="entry name" value="CUE_ASCC2"/>
    <property type="match status" value="1"/>
</dbReference>
<accession>A0A6J1MFN5</accession>
<dbReference type="Gene3D" id="1.10.8.10">
    <property type="entry name" value="DNA helicase RuvA subunit, C-terminal domain"/>
    <property type="match status" value="1"/>
</dbReference>
<feature type="domain" description="CUE" evidence="2">
    <location>
        <begin position="457"/>
        <end position="499"/>
    </location>
</feature>
<feature type="region of interest" description="Disordered" evidence="1">
    <location>
        <begin position="630"/>
        <end position="664"/>
    </location>
</feature>
<evidence type="ECO:0000313" key="4">
    <source>
        <dbReference type="RefSeq" id="XP_023179584.2"/>
    </source>
</evidence>
<organism evidence="3 4">
    <name type="scientific">Drosophila hydei</name>
    <name type="common">Fruit fly</name>
    <dbReference type="NCBI Taxonomy" id="7224"/>
    <lineage>
        <taxon>Eukaryota</taxon>
        <taxon>Metazoa</taxon>
        <taxon>Ecdysozoa</taxon>
        <taxon>Arthropoda</taxon>
        <taxon>Hexapoda</taxon>
        <taxon>Insecta</taxon>
        <taxon>Pterygota</taxon>
        <taxon>Neoptera</taxon>
        <taxon>Endopterygota</taxon>
        <taxon>Diptera</taxon>
        <taxon>Brachycera</taxon>
        <taxon>Muscomorpha</taxon>
        <taxon>Ephydroidea</taxon>
        <taxon>Drosophilidae</taxon>
        <taxon>Drosophila</taxon>
    </lineage>
</organism>
<name>A0A6J1MFN5_DROHY</name>
<dbReference type="PROSITE" id="PS51140">
    <property type="entry name" value="CUE"/>
    <property type="match status" value="1"/>
</dbReference>
<protein>
    <submittedName>
        <fullName evidence="4">Activating signal cointegrator 1 complex subunit 2</fullName>
    </submittedName>
</protein>
<dbReference type="Proteomes" id="UP000504633">
    <property type="component" value="Unplaced"/>
</dbReference>
<dbReference type="PANTHER" id="PTHR21494">
    <property type="entry name" value="ACTIVATING SIGNAL COINTEGRATOR 1 COMPLEX SUBUNIT 2 ASC-1 COMPLEX SUBUNIT P100"/>
    <property type="match status" value="1"/>
</dbReference>
<evidence type="ECO:0000313" key="3">
    <source>
        <dbReference type="Proteomes" id="UP000504633"/>
    </source>
</evidence>
<dbReference type="InterPro" id="IPR041800">
    <property type="entry name" value="ASCC2_CUE"/>
</dbReference>
<dbReference type="KEGG" id="dhe:111605342"/>
<dbReference type="SUPFAM" id="SSF46934">
    <property type="entry name" value="UBA-like"/>
    <property type="match status" value="1"/>
</dbReference>
<dbReference type="RefSeq" id="XP_023179584.2">
    <property type="nucleotide sequence ID" value="XM_023323816.2"/>
</dbReference>
<dbReference type="InterPro" id="IPR009060">
    <property type="entry name" value="UBA-like_sf"/>
</dbReference>
<feature type="compositionally biased region" description="Acidic residues" evidence="1">
    <location>
        <begin position="639"/>
        <end position="656"/>
    </location>
</feature>
<dbReference type="PANTHER" id="PTHR21494:SF0">
    <property type="entry name" value="ACTIVATING SIGNAL COINTEGRATOR 1 COMPLEX SUBUNIT 2"/>
    <property type="match status" value="1"/>
</dbReference>
<evidence type="ECO:0000256" key="1">
    <source>
        <dbReference type="SAM" id="MobiDB-lite"/>
    </source>
</evidence>
<dbReference type="SMART" id="SM00546">
    <property type="entry name" value="CUE"/>
    <property type="match status" value="2"/>
</dbReference>
<sequence length="742" mass="83550">MIGQNLDDSNKNFNPNKLPLDGLKLTLIANDGVRRQLPALDVHWLTRDKTFHSYICMLSSYGRTKSGAALDEWQHIAASCLQDFEFLLQLKHHEFWSYMVYDESAMASVVTFLQRANPYYRKDMDSNAAEGNDVALINAKALYAQLLNRTIRVVMRLLTSKESPTEWITQQQHSSLLYDNYLISVPLLCDLVIAVGDADEQNLKTLQNIFDAVLRIQPDYKKDLEEGLAFYENAFLSMQIQVENEGCEGAGGGVLLYPDAETPYDDVVLFALDCAYTLRLLIQLCPALLAACEQLKIVQSIANFYDLTVPMLYRNIFLNNAHASSLRWLNEARQQFLNVVRRITSAQLKSGHGQQLVELLQECLSAQTFVVDYQRQYPVQQDIDLLLELCPDIKNYKVDFVVTGYQKALSTCTNGILADELVANILNSDDEEDDDGEDSLASALTASATVENGIARDIDLEVSAVLDVLPDLGMGFIRRVLNRYENSEQAIAAILDDNLPPDLLHMDRQEVYIPADPQDKLQSQTGVRHYNVHDGDKYDVLTHDNPQCIIKQGKGLPGAPRNAEQLLDDKRDINQLKQRYQQYALVEETSNECGAEYDDEYDDSYEALNDGQAPPQSLLRTKLQQASAAAASSAYEAQDAFEDDQDDDDNASDDGDQNVATNVTKRMDFCENPELIRERYQQRQMAKYGQRAHVDVVGGPKGTGQTQQTMRNRNQKETHKSSRANHNRKAGAAFKRSKGMMS</sequence>
<dbReference type="OrthoDB" id="5577209at2759"/>
<feature type="region of interest" description="Disordered" evidence="1">
    <location>
        <begin position="695"/>
        <end position="742"/>
    </location>
</feature>
<feature type="compositionally biased region" description="Basic residues" evidence="1">
    <location>
        <begin position="721"/>
        <end position="742"/>
    </location>
</feature>
<dbReference type="GeneID" id="111605342"/>
<dbReference type="GO" id="GO:0006355">
    <property type="term" value="P:regulation of DNA-templated transcription"/>
    <property type="evidence" value="ECO:0007669"/>
    <property type="project" value="TreeGrafter"/>
</dbReference>
<reference evidence="4" key="1">
    <citation type="submission" date="2025-08" db="UniProtKB">
        <authorList>
            <consortium name="RefSeq"/>
        </authorList>
    </citation>
    <scope>IDENTIFICATION</scope>
    <source>
        <strain evidence="4">15085-1641.00</strain>
        <tissue evidence="4">Whole body</tissue>
    </source>
</reference>
<dbReference type="OMA" id="NAISACF"/>
<dbReference type="AlphaFoldDB" id="A0A6J1MFN5"/>
<dbReference type="GO" id="GO:0043130">
    <property type="term" value="F:ubiquitin binding"/>
    <property type="evidence" value="ECO:0007669"/>
    <property type="project" value="InterPro"/>
</dbReference>
<keyword evidence="3" id="KW-1185">Reference proteome</keyword>
<gene>
    <name evidence="4" type="primary">LOC111605342</name>
</gene>
<evidence type="ECO:0000259" key="2">
    <source>
        <dbReference type="PROSITE" id="PS51140"/>
    </source>
</evidence>
<proteinExistence type="predicted"/>
<dbReference type="InterPro" id="IPR003892">
    <property type="entry name" value="CUE"/>
</dbReference>